<feature type="chain" id="PRO_5011523749" evidence="2">
    <location>
        <begin position="22"/>
        <end position="115"/>
    </location>
</feature>
<evidence type="ECO:0000256" key="2">
    <source>
        <dbReference type="SAM" id="SignalP"/>
    </source>
</evidence>
<proteinExistence type="predicted"/>
<dbReference type="RefSeq" id="WP_084334551.1">
    <property type="nucleotide sequence ID" value="NZ_CBKZNZ010000067.1"/>
</dbReference>
<dbReference type="EMBL" id="FNFD01000002">
    <property type="protein sequence ID" value="SDJ73497.1"/>
    <property type="molecule type" value="Genomic_DNA"/>
</dbReference>
<protein>
    <submittedName>
        <fullName evidence="3">Outer membrane lipoprotein SlyB</fullName>
    </submittedName>
</protein>
<name>A0A1G8W5Y2_9PSED</name>
<dbReference type="AlphaFoldDB" id="A0A1G8W5Y2"/>
<evidence type="ECO:0000313" key="4">
    <source>
        <dbReference type="Proteomes" id="UP000198706"/>
    </source>
</evidence>
<dbReference type="Proteomes" id="UP000198706">
    <property type="component" value="Unassembled WGS sequence"/>
</dbReference>
<keyword evidence="2" id="KW-0732">Signal</keyword>
<gene>
    <name evidence="3" type="ORF">SAMN05216186_102473</name>
</gene>
<sequence>MKFSLSFIVAASLLASASVQADEVLAVQHDNTAGAVYGGLSGVLIGGAAGGPIGALVGGGLGLFAGRTVQDASGLSQTGYRVKTATGEVDVRSPNAEFSVGQQVRRENGRLHPSQ</sequence>
<reference evidence="3 4" key="1">
    <citation type="submission" date="2016-10" db="EMBL/GenBank/DDBJ databases">
        <authorList>
            <person name="de Groot N.N."/>
        </authorList>
    </citation>
    <scope>NUCLEOTIDE SEQUENCE [LARGE SCALE GENOMIC DNA]</scope>
    <source>
        <strain evidence="3 4">JCM 21544</strain>
    </source>
</reference>
<keyword evidence="4" id="KW-1185">Reference proteome</keyword>
<feature type="signal peptide" evidence="2">
    <location>
        <begin position="1"/>
        <end position="21"/>
    </location>
</feature>
<dbReference type="STRING" id="137658.SAMN05216186_102473"/>
<feature type="compositionally biased region" description="Basic and acidic residues" evidence="1">
    <location>
        <begin position="104"/>
        <end position="115"/>
    </location>
</feature>
<evidence type="ECO:0000256" key="1">
    <source>
        <dbReference type="SAM" id="MobiDB-lite"/>
    </source>
</evidence>
<accession>A0A1G8W5Y2</accession>
<evidence type="ECO:0000313" key="3">
    <source>
        <dbReference type="EMBL" id="SDJ73497.1"/>
    </source>
</evidence>
<organism evidence="3 4">
    <name type="scientific">Pseudomonas indica</name>
    <dbReference type="NCBI Taxonomy" id="137658"/>
    <lineage>
        <taxon>Bacteria</taxon>
        <taxon>Pseudomonadati</taxon>
        <taxon>Pseudomonadota</taxon>
        <taxon>Gammaproteobacteria</taxon>
        <taxon>Pseudomonadales</taxon>
        <taxon>Pseudomonadaceae</taxon>
        <taxon>Pseudomonas</taxon>
    </lineage>
</organism>
<feature type="region of interest" description="Disordered" evidence="1">
    <location>
        <begin position="96"/>
        <end position="115"/>
    </location>
</feature>
<keyword evidence="3" id="KW-0449">Lipoprotein</keyword>